<accession>A0ABV5GWJ4</accession>
<dbReference type="RefSeq" id="WP_290268308.1">
    <property type="nucleotide sequence ID" value="NZ_JAUFQP010000004.1"/>
</dbReference>
<evidence type="ECO:0000313" key="2">
    <source>
        <dbReference type="Proteomes" id="UP001589590"/>
    </source>
</evidence>
<sequence>MKNLKHILGTLLVSALIFTSCSTKDDNDIELIIPATAAEFRNIQDDALEGLTQTFQFDAADGWITLTSENGVDISFSTNNLTLNGNPITGAIDLEFVELFERGHMLVTNKPTMGLTATNDKALLISGGEFFINATQNGADLQLNGTMQLGIPAALTGDVDPDMILWDGNIDDDGNLVWEEAQNENGDERGVFAEGNNYYAFIGDFGWTNVDRFYNDPREKTTILVAAPEGYDNTNSGVYLSYDGEPAALANLDTYDANTGLFSEHYGQIPVGLECHVIFVSEDEGNWKYAVQAATIVENGIITITESETATVTQAQLTAIINALP</sequence>
<organism evidence="1 2">
    <name type="scientific">Algibacter miyuki</name>
    <dbReference type="NCBI Taxonomy" id="1306933"/>
    <lineage>
        <taxon>Bacteria</taxon>
        <taxon>Pseudomonadati</taxon>
        <taxon>Bacteroidota</taxon>
        <taxon>Flavobacteriia</taxon>
        <taxon>Flavobacteriales</taxon>
        <taxon>Flavobacteriaceae</taxon>
        <taxon>Algibacter</taxon>
    </lineage>
</organism>
<evidence type="ECO:0000313" key="1">
    <source>
        <dbReference type="EMBL" id="MFB9104002.1"/>
    </source>
</evidence>
<reference evidence="1 2" key="1">
    <citation type="submission" date="2024-09" db="EMBL/GenBank/DDBJ databases">
        <authorList>
            <person name="Sun Q."/>
            <person name="Mori K."/>
        </authorList>
    </citation>
    <scope>NUCLEOTIDE SEQUENCE [LARGE SCALE GENOMIC DNA]</scope>
    <source>
        <strain evidence="1 2">CECT 8300</strain>
    </source>
</reference>
<dbReference type="PROSITE" id="PS51257">
    <property type="entry name" value="PROKAR_LIPOPROTEIN"/>
    <property type="match status" value="1"/>
</dbReference>
<dbReference type="Proteomes" id="UP001589590">
    <property type="component" value="Unassembled WGS sequence"/>
</dbReference>
<protein>
    <recommendedName>
        <fullName evidence="3">DUF4382 domain-containing protein</fullName>
    </recommendedName>
</protein>
<dbReference type="EMBL" id="JBHMFA010000001">
    <property type="protein sequence ID" value="MFB9104002.1"/>
    <property type="molecule type" value="Genomic_DNA"/>
</dbReference>
<keyword evidence="2" id="KW-1185">Reference proteome</keyword>
<evidence type="ECO:0008006" key="3">
    <source>
        <dbReference type="Google" id="ProtNLM"/>
    </source>
</evidence>
<comment type="caution">
    <text evidence="1">The sequence shown here is derived from an EMBL/GenBank/DDBJ whole genome shotgun (WGS) entry which is preliminary data.</text>
</comment>
<gene>
    <name evidence="1" type="ORF">ACFFU1_03745</name>
</gene>
<name>A0ABV5GWJ4_9FLAO</name>
<proteinExistence type="predicted"/>